<dbReference type="Proteomes" id="UP000198670">
    <property type="component" value="Unassembled WGS sequence"/>
</dbReference>
<feature type="transmembrane region" description="Helical" evidence="1">
    <location>
        <begin position="12"/>
        <end position="33"/>
    </location>
</feature>
<keyword evidence="1" id="KW-0812">Transmembrane</keyword>
<gene>
    <name evidence="2" type="ORF">SAMN05444682_10444</name>
</gene>
<reference evidence="2 3" key="1">
    <citation type="submission" date="2016-10" db="EMBL/GenBank/DDBJ databases">
        <authorList>
            <person name="de Groot N.N."/>
        </authorList>
    </citation>
    <scope>NUCLEOTIDE SEQUENCE [LARGE SCALE GENOMIC DNA]</scope>
    <source>
        <strain evidence="2 3">RK1</strain>
    </source>
</reference>
<dbReference type="STRING" id="1477437.SAMN05444682_10444"/>
<keyword evidence="3" id="KW-1185">Reference proteome</keyword>
<proteinExistence type="predicted"/>
<evidence type="ECO:0000256" key="1">
    <source>
        <dbReference type="SAM" id="Phobius"/>
    </source>
</evidence>
<keyword evidence="1" id="KW-1133">Transmembrane helix</keyword>
<feature type="transmembrane region" description="Helical" evidence="1">
    <location>
        <begin position="87"/>
        <end position="111"/>
    </location>
</feature>
<protein>
    <submittedName>
        <fullName evidence="2">Uncharacterized protein</fullName>
    </submittedName>
</protein>
<organism evidence="2 3">
    <name type="scientific">Parapedobacter indicus</name>
    <dbReference type="NCBI Taxonomy" id="1477437"/>
    <lineage>
        <taxon>Bacteria</taxon>
        <taxon>Pseudomonadati</taxon>
        <taxon>Bacteroidota</taxon>
        <taxon>Sphingobacteriia</taxon>
        <taxon>Sphingobacteriales</taxon>
        <taxon>Sphingobacteriaceae</taxon>
        <taxon>Parapedobacter</taxon>
    </lineage>
</organism>
<name>A0A1I3IDM2_9SPHI</name>
<accession>A0A1I3IDM2</accession>
<dbReference type="EMBL" id="FOQO01000004">
    <property type="protein sequence ID" value="SFI45980.1"/>
    <property type="molecule type" value="Genomic_DNA"/>
</dbReference>
<dbReference type="OrthoDB" id="1525231at2"/>
<sequence>MLYILILLLGGAFSYFGPWWTIAPVSFVICFCLPQKPSAAFWTSAFAGVTLWVGYSVYLHIGADTDLTARVAGIFTAGVPALADMPAIALVVILATLVVAPVSGFAGLAGVKIRQLIRSSL</sequence>
<keyword evidence="1" id="KW-0472">Membrane</keyword>
<feature type="transmembrane region" description="Helical" evidence="1">
    <location>
        <begin position="40"/>
        <end position="61"/>
    </location>
</feature>
<dbReference type="AlphaFoldDB" id="A0A1I3IDM2"/>
<dbReference type="RefSeq" id="WP_090626321.1">
    <property type="nucleotide sequence ID" value="NZ_FOQO01000004.1"/>
</dbReference>
<evidence type="ECO:0000313" key="2">
    <source>
        <dbReference type="EMBL" id="SFI45980.1"/>
    </source>
</evidence>
<evidence type="ECO:0000313" key="3">
    <source>
        <dbReference type="Proteomes" id="UP000198670"/>
    </source>
</evidence>